<protein>
    <submittedName>
        <fullName evidence="7">NIN1 (RPN12) binding protein 1 homolog</fullName>
    </submittedName>
</protein>
<dbReference type="InterPro" id="IPR033411">
    <property type="entry name" value="Ribonuclease_PIN"/>
</dbReference>
<dbReference type="PANTHER" id="PTHR12814">
    <property type="entry name" value="RNA-BINDING PROTEIN NOB1"/>
    <property type="match status" value="1"/>
</dbReference>
<dbReference type="FunFam" id="3.40.50.1010:FF:000020">
    <property type="entry name" value="20S-pre-rRNA D-site endonuclease NOB1"/>
    <property type="match status" value="1"/>
</dbReference>
<dbReference type="Gene3D" id="3.40.50.1010">
    <property type="entry name" value="5'-nuclease"/>
    <property type="match status" value="1"/>
</dbReference>
<feature type="region of interest" description="Disordered" evidence="5">
    <location>
        <begin position="135"/>
        <end position="164"/>
    </location>
</feature>
<dbReference type="InterPro" id="IPR039907">
    <property type="entry name" value="NOB1"/>
</dbReference>
<keyword evidence="4" id="KW-0378">Hydrolase</keyword>
<evidence type="ECO:0000259" key="6">
    <source>
        <dbReference type="Pfam" id="PF17146"/>
    </source>
</evidence>
<evidence type="ECO:0000256" key="4">
    <source>
        <dbReference type="ARBA" id="ARBA00022801"/>
    </source>
</evidence>
<dbReference type="GO" id="GO:0030688">
    <property type="term" value="C:preribosome, small subunit precursor"/>
    <property type="evidence" value="ECO:0007669"/>
    <property type="project" value="TreeGrafter"/>
</dbReference>
<dbReference type="GO" id="GO:0046872">
    <property type="term" value="F:metal ion binding"/>
    <property type="evidence" value="ECO:0007669"/>
    <property type="project" value="UniProtKB-KW"/>
</dbReference>
<evidence type="ECO:0000313" key="8">
    <source>
        <dbReference type="Proteomes" id="UP000694560"/>
    </source>
</evidence>
<reference evidence="7" key="2">
    <citation type="submission" date="2025-09" db="UniProtKB">
        <authorList>
            <consortium name="Ensembl"/>
        </authorList>
    </citation>
    <scope>IDENTIFICATION</scope>
</reference>
<dbReference type="GO" id="GO:0016787">
    <property type="term" value="F:hydrolase activity"/>
    <property type="evidence" value="ECO:0007669"/>
    <property type="project" value="UniProtKB-KW"/>
</dbReference>
<accession>A0A8C5TNQ0</accession>
<dbReference type="GO" id="GO:0031981">
    <property type="term" value="C:nuclear lumen"/>
    <property type="evidence" value="ECO:0007669"/>
    <property type="project" value="UniProtKB-ARBA"/>
</dbReference>
<dbReference type="PANTHER" id="PTHR12814:SF2">
    <property type="entry name" value="RNA-BINDING PROTEIN NOB1"/>
    <property type="match status" value="1"/>
</dbReference>
<comment type="similarity">
    <text evidence="1">Belongs to the NOB1 family.</text>
</comment>
<proteinExistence type="inferred from homology"/>
<evidence type="ECO:0000256" key="5">
    <source>
        <dbReference type="SAM" id="MobiDB-lite"/>
    </source>
</evidence>
<sequence length="204" mass="22565">MARVPHVVADTGAFLSAAPLTSRTRCTRAEVLAEIRDRPARRRLAALPCELRVRRPRPELLRLVTEFSKKTGDYPSLSAADLQVLALTCQLQTEIDGPGCLRWEPQDKVRLSSTPRHPEAPLHLAGFHLPAKVRPGEGEGRRPFRAPLSSPAVSPAQTRGEGPGPQTLNILWMLHSELRAFELPCSILQRSVVTLRVSRGLWSP</sequence>
<feature type="domain" description="Ribonuclease PIN" evidence="6">
    <location>
        <begin position="7"/>
        <end position="91"/>
    </location>
</feature>
<organism evidence="7 8">
    <name type="scientific">Malurus cyaneus samueli</name>
    <dbReference type="NCBI Taxonomy" id="2593467"/>
    <lineage>
        <taxon>Eukaryota</taxon>
        <taxon>Metazoa</taxon>
        <taxon>Chordata</taxon>
        <taxon>Craniata</taxon>
        <taxon>Vertebrata</taxon>
        <taxon>Euteleostomi</taxon>
        <taxon>Archelosauria</taxon>
        <taxon>Archosauria</taxon>
        <taxon>Dinosauria</taxon>
        <taxon>Saurischia</taxon>
        <taxon>Theropoda</taxon>
        <taxon>Coelurosauria</taxon>
        <taxon>Aves</taxon>
        <taxon>Neognathae</taxon>
        <taxon>Neoaves</taxon>
        <taxon>Telluraves</taxon>
        <taxon>Australaves</taxon>
        <taxon>Passeriformes</taxon>
        <taxon>Meliphagoidea</taxon>
        <taxon>Maluridae</taxon>
        <taxon>Malurus</taxon>
    </lineage>
</organism>
<dbReference type="Pfam" id="PF17146">
    <property type="entry name" value="PIN_6"/>
    <property type="match status" value="1"/>
</dbReference>
<evidence type="ECO:0000256" key="2">
    <source>
        <dbReference type="ARBA" id="ARBA00022722"/>
    </source>
</evidence>
<name>A0A8C5TNQ0_9PASS</name>
<keyword evidence="3" id="KW-0479">Metal-binding</keyword>
<dbReference type="GO" id="GO:0005737">
    <property type="term" value="C:cytoplasm"/>
    <property type="evidence" value="ECO:0007669"/>
    <property type="project" value="UniProtKB-ARBA"/>
</dbReference>
<dbReference type="Ensembl" id="ENSMCST00000011031.1">
    <property type="protein sequence ID" value="ENSMCSP00000010755.1"/>
    <property type="gene ID" value="ENSMCSG00000007371.1"/>
</dbReference>
<evidence type="ECO:0000256" key="3">
    <source>
        <dbReference type="ARBA" id="ARBA00022723"/>
    </source>
</evidence>
<dbReference type="GO" id="GO:0030490">
    <property type="term" value="P:maturation of SSU-rRNA"/>
    <property type="evidence" value="ECO:0007669"/>
    <property type="project" value="TreeGrafter"/>
</dbReference>
<keyword evidence="8" id="KW-1185">Reference proteome</keyword>
<dbReference type="Proteomes" id="UP000694560">
    <property type="component" value="Unplaced"/>
</dbReference>
<evidence type="ECO:0000256" key="1">
    <source>
        <dbReference type="ARBA" id="ARBA00005858"/>
    </source>
</evidence>
<dbReference type="AlphaFoldDB" id="A0A8C5TNQ0"/>
<dbReference type="GO" id="GO:0004521">
    <property type="term" value="F:RNA endonuclease activity"/>
    <property type="evidence" value="ECO:0007669"/>
    <property type="project" value="TreeGrafter"/>
</dbReference>
<keyword evidence="2" id="KW-0540">Nuclease</keyword>
<evidence type="ECO:0000313" key="7">
    <source>
        <dbReference type="Ensembl" id="ENSMCSP00000010755.1"/>
    </source>
</evidence>
<dbReference type="CDD" id="cd09876">
    <property type="entry name" value="PIN_Nob1-like"/>
    <property type="match status" value="1"/>
</dbReference>
<reference evidence="7" key="1">
    <citation type="submission" date="2025-08" db="UniProtKB">
        <authorList>
            <consortium name="Ensembl"/>
        </authorList>
    </citation>
    <scope>IDENTIFICATION</scope>
</reference>